<dbReference type="PANTHER" id="PTHR34136:SF1">
    <property type="entry name" value="UDP-N-ACETYL-D-MANNOSAMINURONIC ACID TRANSFERASE"/>
    <property type="match status" value="1"/>
</dbReference>
<keyword evidence="2 5" id="KW-0808">Transferase</keyword>
<proteinExistence type="inferred from homology"/>
<dbReference type="InterPro" id="IPR004629">
    <property type="entry name" value="WecG_TagA_CpsF"/>
</dbReference>
<dbReference type="PANTHER" id="PTHR34136">
    <property type="match status" value="1"/>
</dbReference>
<keyword evidence="4 5" id="KW-0961">Cell wall biogenesis/degradation</keyword>
<protein>
    <recommendedName>
        <fullName evidence="5">N-acetylglucosaminyldiphosphoundecaprenol N-acetyl-beta-D-mannosaminyltransferase</fullName>
        <ecNumber evidence="5">2.4.1.187</ecNumber>
    </recommendedName>
    <alternativeName>
        <fullName evidence="5">N-acetylmannosaminyltransferase</fullName>
    </alternativeName>
    <alternativeName>
        <fullName evidence="5">UDP-N-acetylmannosamine transferase</fullName>
    </alternativeName>
    <alternativeName>
        <fullName evidence="5">UDP-N-acetylmannosamine:N-acetylglucosaminyl pyrophosphorylundecaprenol N-acetylmannosaminyltransferase</fullName>
    </alternativeName>
</protein>
<dbReference type="RefSeq" id="WP_087960255.1">
    <property type="nucleotide sequence ID" value="NZ_CP020030.1"/>
</dbReference>
<reference evidence="6 7" key="1">
    <citation type="submission" date="2023-08" db="EMBL/GenBank/DDBJ databases">
        <title>Complete genome sequence of Geobacillus thermodenitrificans K1041, a genetically tractable strain representative of the genus Geobacillus.</title>
        <authorList>
            <person name="Kani S."/>
            <person name="Suzuki H."/>
        </authorList>
    </citation>
    <scope>NUCLEOTIDE SEQUENCE [LARGE SCALE GENOMIC DNA]</scope>
    <source>
        <strain evidence="6 7">K1041</strain>
    </source>
</reference>
<organism evidence="6 7">
    <name type="scientific">Geobacillus thermodenitrificans</name>
    <dbReference type="NCBI Taxonomy" id="33940"/>
    <lineage>
        <taxon>Bacteria</taxon>
        <taxon>Bacillati</taxon>
        <taxon>Bacillota</taxon>
        <taxon>Bacilli</taxon>
        <taxon>Bacillales</taxon>
        <taxon>Anoxybacillaceae</taxon>
        <taxon>Geobacillus</taxon>
    </lineage>
</organism>
<gene>
    <name evidence="6" type="ORF">HSX42_17420</name>
</gene>
<dbReference type="NCBIfam" id="TIGR00696">
    <property type="entry name" value="wecG_tagA_cpsF"/>
    <property type="match status" value="1"/>
</dbReference>
<dbReference type="HAMAP" id="MF_02070">
    <property type="entry name" value="TagA_TarA"/>
    <property type="match status" value="1"/>
</dbReference>
<evidence type="ECO:0000313" key="7">
    <source>
        <dbReference type="Proteomes" id="UP001297580"/>
    </source>
</evidence>
<dbReference type="EMBL" id="CP133461">
    <property type="protein sequence ID" value="WMV75972.1"/>
    <property type="molecule type" value="Genomic_DNA"/>
</dbReference>
<dbReference type="InterPro" id="IPR034714">
    <property type="entry name" value="TagA_TarA"/>
</dbReference>
<dbReference type="Proteomes" id="UP001297580">
    <property type="component" value="Chromosome"/>
</dbReference>
<keyword evidence="3 5" id="KW-0777">Teichoic acid biosynthesis</keyword>
<comment type="similarity">
    <text evidence="5">Belongs to the glycosyltransferase 26 family. TagA/TarA subfamily.</text>
</comment>
<comment type="function">
    <text evidence="5">Catalyzes the conversion of GlcNAc-PP-undecaprenol into ManNAc-GlcNAc-PP-undecaprenol, the first committed lipid intermediate in the de novo synthesis of teichoic acid.</text>
</comment>
<evidence type="ECO:0000256" key="2">
    <source>
        <dbReference type="ARBA" id="ARBA00022679"/>
    </source>
</evidence>
<sequence>MLRTKDVLGLPFVDATMDELMVELHFRLREGRKTFIVTANPEIVMHSRQDGEYARILHQADWLIPDGAGVVMASRLLGQPLSGRLAGFDVMERLLQLSDQHGYSIYCLGAEAEVIAKAVNRMREVYPNVRIVGYHHGFFDWNDRTLIEEIRAKEPDILFVGLGFPRQEQWIFRHLVQFRKGMFIGVGGSFDVWAGKVERAPEVWQRWNVEWLYRLLQQPSRWRRMLALPRFIALVVKERLVPRRR</sequence>
<evidence type="ECO:0000313" key="6">
    <source>
        <dbReference type="EMBL" id="WMV75972.1"/>
    </source>
</evidence>
<keyword evidence="7" id="KW-1185">Reference proteome</keyword>
<comment type="catalytic activity">
    <reaction evidence="5">
        <text>UDP-N-acetyl-alpha-D-mannosamine + N-acetyl-alpha-D-glucosaminyl-di-trans,octa-cis-undecaprenyl diphosphate = N-acetyl-beta-D-mannosaminyl-(1-&gt;4)-N-acetyl-alpha-D-glucosaminyl di-trans,octa-cis-undecaprenyl diphosphate + UDP + H(+)</text>
        <dbReference type="Rhea" id="RHEA:16053"/>
        <dbReference type="ChEBI" id="CHEBI:15378"/>
        <dbReference type="ChEBI" id="CHEBI:58223"/>
        <dbReference type="ChEBI" id="CHEBI:62959"/>
        <dbReference type="ChEBI" id="CHEBI:68623"/>
        <dbReference type="ChEBI" id="CHEBI:132210"/>
        <dbReference type="EC" id="2.4.1.187"/>
    </reaction>
</comment>
<evidence type="ECO:0000256" key="3">
    <source>
        <dbReference type="ARBA" id="ARBA00022944"/>
    </source>
</evidence>
<dbReference type="CDD" id="cd06533">
    <property type="entry name" value="Glyco_transf_WecG_TagA"/>
    <property type="match status" value="1"/>
</dbReference>
<comment type="pathway">
    <text evidence="5">Cell wall biogenesis; teichoic acid biosynthesis.</text>
</comment>
<evidence type="ECO:0000256" key="5">
    <source>
        <dbReference type="HAMAP-Rule" id="MF_02070"/>
    </source>
</evidence>
<accession>A0ABY9QDA7</accession>
<evidence type="ECO:0000256" key="1">
    <source>
        <dbReference type="ARBA" id="ARBA00022676"/>
    </source>
</evidence>
<dbReference type="EC" id="2.4.1.187" evidence="5"/>
<name>A0ABY9QDA7_GEOTD</name>
<evidence type="ECO:0000256" key="4">
    <source>
        <dbReference type="ARBA" id="ARBA00023316"/>
    </source>
</evidence>
<dbReference type="Pfam" id="PF03808">
    <property type="entry name" value="Glyco_tran_WecG"/>
    <property type="match status" value="1"/>
</dbReference>
<keyword evidence="1 5" id="KW-0328">Glycosyltransferase</keyword>